<comment type="caution">
    <text evidence="2">The sequence shown here is derived from an EMBL/GenBank/DDBJ whole genome shotgun (WGS) entry which is preliminary data.</text>
</comment>
<evidence type="ECO:0000313" key="3">
    <source>
        <dbReference type="Proteomes" id="UP000521872"/>
    </source>
</evidence>
<dbReference type="Proteomes" id="UP000521872">
    <property type="component" value="Unassembled WGS sequence"/>
</dbReference>
<evidence type="ECO:0000313" key="2">
    <source>
        <dbReference type="EMBL" id="KAF4618100.1"/>
    </source>
</evidence>
<keyword evidence="3" id="KW-1185">Reference proteome</keyword>
<organism evidence="2 3">
    <name type="scientific">Agrocybe pediades</name>
    <dbReference type="NCBI Taxonomy" id="84607"/>
    <lineage>
        <taxon>Eukaryota</taxon>
        <taxon>Fungi</taxon>
        <taxon>Dikarya</taxon>
        <taxon>Basidiomycota</taxon>
        <taxon>Agaricomycotina</taxon>
        <taxon>Agaricomycetes</taxon>
        <taxon>Agaricomycetidae</taxon>
        <taxon>Agaricales</taxon>
        <taxon>Agaricineae</taxon>
        <taxon>Strophariaceae</taxon>
        <taxon>Agrocybe</taxon>
    </lineage>
</organism>
<accession>A0A8H4QWR2</accession>
<feature type="compositionally biased region" description="Basic and acidic residues" evidence="1">
    <location>
        <begin position="220"/>
        <end position="230"/>
    </location>
</feature>
<evidence type="ECO:0000256" key="1">
    <source>
        <dbReference type="SAM" id="MobiDB-lite"/>
    </source>
</evidence>
<dbReference type="AlphaFoldDB" id="A0A8H4QWR2"/>
<reference evidence="2 3" key="1">
    <citation type="submission" date="2019-12" db="EMBL/GenBank/DDBJ databases">
        <authorList>
            <person name="Floudas D."/>
            <person name="Bentzer J."/>
            <person name="Ahren D."/>
            <person name="Johansson T."/>
            <person name="Persson P."/>
            <person name="Tunlid A."/>
        </authorList>
    </citation>
    <scope>NUCLEOTIDE SEQUENCE [LARGE SCALE GENOMIC DNA]</scope>
    <source>
        <strain evidence="2 3">CBS 102.39</strain>
    </source>
</reference>
<protein>
    <submittedName>
        <fullName evidence="2">Uncharacterized protein</fullName>
    </submittedName>
</protein>
<dbReference type="EMBL" id="JAACJL010000019">
    <property type="protein sequence ID" value="KAF4618100.1"/>
    <property type="molecule type" value="Genomic_DNA"/>
</dbReference>
<name>A0A8H4QWR2_9AGAR</name>
<feature type="region of interest" description="Disordered" evidence="1">
    <location>
        <begin position="209"/>
        <end position="230"/>
    </location>
</feature>
<gene>
    <name evidence="2" type="ORF">D9613_012641</name>
</gene>
<sequence>MGRIAHDLDQPFESSVAGSDRDATLRSPRVRRHRMESDRRIRHRHGAETLKMVDNDKDWLVGWDAVAIRWRQAIRRLSLEIVMFGNDFNAHSMVRAEGYRCRRRTLRIYRIQQPTMSTVARDGVLCLCNPTHLNVSANPFRHPDHQALWTTLGMTASSCDHLFLLALSGPALRPSHSPPPLGMVAIVAIVQKHHCRAYWSAELNTFHSTQVRRRTQSGSENERDEQQAKK</sequence>
<proteinExistence type="predicted"/>